<dbReference type="GO" id="GO:0052689">
    <property type="term" value="F:carboxylic ester hydrolase activity"/>
    <property type="evidence" value="ECO:0007669"/>
    <property type="project" value="TreeGrafter"/>
</dbReference>
<proteinExistence type="predicted"/>
<dbReference type="InterPro" id="IPR008391">
    <property type="entry name" value="AXE1_dom"/>
</dbReference>
<dbReference type="Gene3D" id="3.40.50.1820">
    <property type="entry name" value="alpha/beta hydrolase"/>
    <property type="match status" value="1"/>
</dbReference>
<name>A0A381S682_9ZZZZ</name>
<reference evidence="2" key="1">
    <citation type="submission" date="2018-05" db="EMBL/GenBank/DDBJ databases">
        <authorList>
            <person name="Lanie J.A."/>
            <person name="Ng W.-L."/>
            <person name="Kazmierczak K.M."/>
            <person name="Andrzejewski T.M."/>
            <person name="Davidsen T.M."/>
            <person name="Wayne K.J."/>
            <person name="Tettelin H."/>
            <person name="Glass J.I."/>
            <person name="Rusch D."/>
            <person name="Podicherti R."/>
            <person name="Tsui H.-C.T."/>
            <person name="Winkler M.E."/>
        </authorList>
    </citation>
    <scope>NUCLEOTIDE SEQUENCE</scope>
</reference>
<accession>A0A381S682</accession>
<dbReference type="InterPro" id="IPR039069">
    <property type="entry name" value="CE7"/>
</dbReference>
<dbReference type="GO" id="GO:0005976">
    <property type="term" value="P:polysaccharide metabolic process"/>
    <property type="evidence" value="ECO:0007669"/>
    <property type="project" value="TreeGrafter"/>
</dbReference>
<dbReference type="EMBL" id="UINC01002539">
    <property type="protein sequence ID" value="SUZ97757.1"/>
    <property type="molecule type" value="Genomic_DNA"/>
</dbReference>
<dbReference type="PANTHER" id="PTHR40111:SF1">
    <property type="entry name" value="CEPHALOSPORIN-C DEACETYLASE"/>
    <property type="match status" value="1"/>
</dbReference>
<gene>
    <name evidence="2" type="ORF">METZ01_LOCUS50611</name>
</gene>
<evidence type="ECO:0000259" key="1">
    <source>
        <dbReference type="Pfam" id="PF05448"/>
    </source>
</evidence>
<protein>
    <recommendedName>
        <fullName evidence="1">Acetyl xylan esterase domain-containing protein</fullName>
    </recommendedName>
</protein>
<sequence>MKPDDFSSYWLQLEQELIRVEPAPECTEIPLRSTPEGKVFGLLLTSLGGYRIFAYYCVPHGKGPFPVIYRLPNYGSVVHIPPFEERCNHISIALCHRGQRLSDEPFAASYPGLLTQGIESPQTYIYREIASDCLRVMDFLLTREEVDHRRISLVGGDLAFWTAAMRPQALTLFYTPSMFYKSLQKASTSSHYPLEEFNDYFRAFPKSRKQVETTLEYFEPMNFAPWVSISTMMMEESEGDGDDLAAAFGREIDRCTTYHSSFRDGVRQAQWIADKLKTGEPLLPEHWS</sequence>
<dbReference type="Pfam" id="PF05448">
    <property type="entry name" value="AXE1"/>
    <property type="match status" value="1"/>
</dbReference>
<feature type="domain" description="Acetyl xylan esterase" evidence="1">
    <location>
        <begin position="2"/>
        <end position="233"/>
    </location>
</feature>
<dbReference type="AlphaFoldDB" id="A0A381S682"/>
<dbReference type="PANTHER" id="PTHR40111">
    <property type="entry name" value="CEPHALOSPORIN-C DEACETYLASE"/>
    <property type="match status" value="1"/>
</dbReference>
<dbReference type="SUPFAM" id="SSF53474">
    <property type="entry name" value="alpha/beta-Hydrolases"/>
    <property type="match status" value="1"/>
</dbReference>
<dbReference type="InterPro" id="IPR029058">
    <property type="entry name" value="AB_hydrolase_fold"/>
</dbReference>
<organism evidence="2">
    <name type="scientific">marine metagenome</name>
    <dbReference type="NCBI Taxonomy" id="408172"/>
    <lineage>
        <taxon>unclassified sequences</taxon>
        <taxon>metagenomes</taxon>
        <taxon>ecological metagenomes</taxon>
    </lineage>
</organism>
<evidence type="ECO:0000313" key="2">
    <source>
        <dbReference type="EMBL" id="SUZ97757.1"/>
    </source>
</evidence>